<sequence length="162" mass="18350">MNKLLLFLHYMGFAITIGAALYDRFYLVRNIRIAKGSNLERDLIQIYLSTAPLFTVGVAFILMSGIGLTLIHRGGFFRLSTLGLKQFLFLMIGLLFPFYIIPIMFKIKRLLSTSANENQGVSDQCRALLKRLYFVLDFVTITNVLILAIAVATSHPGRTTYY</sequence>
<evidence type="ECO:0000256" key="1">
    <source>
        <dbReference type="SAM" id="Phobius"/>
    </source>
</evidence>
<keyword evidence="1" id="KW-1133">Transmembrane helix</keyword>
<feature type="transmembrane region" description="Helical" evidence="1">
    <location>
        <begin position="46"/>
        <end position="67"/>
    </location>
</feature>
<proteinExistence type="predicted"/>
<organism evidence="2">
    <name type="scientific">Oscillatoriales cyanobacterium SpSt-402</name>
    <dbReference type="NCBI Taxonomy" id="2282168"/>
    <lineage>
        <taxon>Bacteria</taxon>
        <taxon>Bacillati</taxon>
        <taxon>Cyanobacteriota</taxon>
        <taxon>Cyanophyceae</taxon>
        <taxon>Oscillatoriophycideae</taxon>
        <taxon>Oscillatoriales</taxon>
    </lineage>
</organism>
<evidence type="ECO:0008006" key="3">
    <source>
        <dbReference type="Google" id="ProtNLM"/>
    </source>
</evidence>
<keyword evidence="1" id="KW-0472">Membrane</keyword>
<evidence type="ECO:0000313" key="2">
    <source>
        <dbReference type="EMBL" id="HGW94842.1"/>
    </source>
</evidence>
<dbReference type="EMBL" id="DSRD01000700">
    <property type="protein sequence ID" value="HGW94842.1"/>
    <property type="molecule type" value="Genomic_DNA"/>
</dbReference>
<feature type="transmembrane region" description="Helical" evidence="1">
    <location>
        <begin position="87"/>
        <end position="105"/>
    </location>
</feature>
<reference evidence="2" key="1">
    <citation type="journal article" date="2020" name="mSystems">
        <title>Genome- and Community-Level Interaction Insights into Carbon Utilization and Element Cycling Functions of Hydrothermarchaeota in Hydrothermal Sediment.</title>
        <authorList>
            <person name="Zhou Z."/>
            <person name="Liu Y."/>
            <person name="Xu W."/>
            <person name="Pan J."/>
            <person name="Luo Z.H."/>
            <person name="Li M."/>
        </authorList>
    </citation>
    <scope>NUCLEOTIDE SEQUENCE [LARGE SCALE GENOMIC DNA]</scope>
    <source>
        <strain evidence="2">SpSt-402</strain>
    </source>
</reference>
<feature type="transmembrane region" description="Helical" evidence="1">
    <location>
        <begin position="6"/>
        <end position="25"/>
    </location>
</feature>
<feature type="transmembrane region" description="Helical" evidence="1">
    <location>
        <begin position="132"/>
        <end position="152"/>
    </location>
</feature>
<comment type="caution">
    <text evidence="2">The sequence shown here is derived from an EMBL/GenBank/DDBJ whole genome shotgun (WGS) entry which is preliminary data.</text>
</comment>
<dbReference type="AlphaFoldDB" id="A0A832H487"/>
<gene>
    <name evidence="2" type="ORF">ENR47_11245</name>
</gene>
<protein>
    <recommendedName>
        <fullName evidence="3">DUF2269 family protein</fullName>
    </recommendedName>
</protein>
<keyword evidence="1" id="KW-0812">Transmembrane</keyword>
<name>A0A832H487_9CYAN</name>
<accession>A0A832H487</accession>